<organism evidence="4 5">
    <name type="scientific">Occallatibacter riparius</name>
    <dbReference type="NCBI Taxonomy" id="1002689"/>
    <lineage>
        <taxon>Bacteria</taxon>
        <taxon>Pseudomonadati</taxon>
        <taxon>Acidobacteriota</taxon>
        <taxon>Terriglobia</taxon>
        <taxon>Terriglobales</taxon>
        <taxon>Acidobacteriaceae</taxon>
        <taxon>Occallatibacter</taxon>
    </lineage>
</organism>
<dbReference type="Gene3D" id="3.30.70.270">
    <property type="match status" value="1"/>
</dbReference>
<evidence type="ECO:0000256" key="2">
    <source>
        <dbReference type="SAM" id="Phobius"/>
    </source>
</evidence>
<dbReference type="InterPro" id="IPR052163">
    <property type="entry name" value="DGC-Regulatory_Protein"/>
</dbReference>
<dbReference type="InterPro" id="IPR043128">
    <property type="entry name" value="Rev_trsase/Diguanyl_cyclase"/>
</dbReference>
<feature type="transmembrane region" description="Helical" evidence="2">
    <location>
        <begin position="142"/>
        <end position="161"/>
    </location>
</feature>
<feature type="domain" description="GGDEF" evidence="3">
    <location>
        <begin position="288"/>
        <end position="421"/>
    </location>
</feature>
<dbReference type="RefSeq" id="WP_260792669.1">
    <property type="nucleotide sequence ID" value="NZ_CP093313.1"/>
</dbReference>
<dbReference type="InterPro" id="IPR000160">
    <property type="entry name" value="GGDEF_dom"/>
</dbReference>
<feature type="transmembrane region" description="Helical" evidence="2">
    <location>
        <begin position="60"/>
        <end position="77"/>
    </location>
</feature>
<keyword evidence="2" id="KW-1133">Transmembrane helix</keyword>
<evidence type="ECO:0000313" key="5">
    <source>
        <dbReference type="Proteomes" id="UP001059380"/>
    </source>
</evidence>
<reference evidence="4" key="1">
    <citation type="submission" date="2021-04" db="EMBL/GenBank/DDBJ databases">
        <title>Phylogenetic analysis of Acidobacteriaceae.</title>
        <authorList>
            <person name="Qiu L."/>
            <person name="Zhang Q."/>
        </authorList>
    </citation>
    <scope>NUCLEOTIDE SEQUENCE</scope>
    <source>
        <strain evidence="4">DSM 25168</strain>
    </source>
</reference>
<dbReference type="PANTHER" id="PTHR46663">
    <property type="entry name" value="DIGUANYLATE CYCLASE DGCT-RELATED"/>
    <property type="match status" value="1"/>
</dbReference>
<keyword evidence="5" id="KW-1185">Reference proteome</keyword>
<dbReference type="FunFam" id="3.30.70.270:FF:000001">
    <property type="entry name" value="Diguanylate cyclase domain protein"/>
    <property type="match status" value="1"/>
</dbReference>
<dbReference type="SUPFAM" id="SSF55073">
    <property type="entry name" value="Nucleotide cyclase"/>
    <property type="match status" value="1"/>
</dbReference>
<dbReference type="AlphaFoldDB" id="A0A9J7BL20"/>
<dbReference type="GO" id="GO:0003824">
    <property type="term" value="F:catalytic activity"/>
    <property type="evidence" value="ECO:0007669"/>
    <property type="project" value="UniProtKB-ARBA"/>
</dbReference>
<sequence>MDWSKLPDLIAVGLLAWAFASVARNSPTRVSAHWLTAWLLIVLHFFTFMLVPLRAPYGDVADYAGVLALIWAGILFMRASVPYRHENSSLLMLMVVLSTYTLYTGALMSSAPKLITGIAAVLLGLAPVAVALIFIREFTHPLRWLAVGLQAVLAALLLFLQNRPNGADLSLNAVLFTVYLGAASHFWYMYRRASTGAIITIVGFFLWASVFLVSPLIIHFKPQLPLDGEVWNLPKYVAAVGMILVLLEDQIAHSKHLALHDPLTGLPNRRLFHDRLSSALERARRSEEQVALLIIDLDRFKQVNDTLGHHVGDLLLQEVARMFSGRVRRSDTVARTGGDEFAIILEGPTNRSEAKLVGRTLVKLLEQPIRLESRMVTVDASMGLAIFPDDAVDEESLCIRADLRMYDFKRTSAAETRFSPKPETPPSHPAQLDNETAIL</sequence>
<dbReference type="KEGG" id="orp:MOP44_22545"/>
<evidence type="ECO:0000256" key="1">
    <source>
        <dbReference type="SAM" id="MobiDB-lite"/>
    </source>
</evidence>
<dbReference type="Proteomes" id="UP001059380">
    <property type="component" value="Chromosome"/>
</dbReference>
<feature type="transmembrane region" description="Helical" evidence="2">
    <location>
        <begin position="6"/>
        <end position="23"/>
    </location>
</feature>
<accession>A0A9J7BL20</accession>
<dbReference type="EMBL" id="CP093313">
    <property type="protein sequence ID" value="UWZ83335.1"/>
    <property type="molecule type" value="Genomic_DNA"/>
</dbReference>
<evidence type="ECO:0000259" key="3">
    <source>
        <dbReference type="PROSITE" id="PS50887"/>
    </source>
</evidence>
<name>A0A9J7BL20_9BACT</name>
<keyword evidence="2" id="KW-0472">Membrane</keyword>
<feature type="region of interest" description="Disordered" evidence="1">
    <location>
        <begin position="414"/>
        <end position="439"/>
    </location>
</feature>
<dbReference type="InterPro" id="IPR029787">
    <property type="entry name" value="Nucleotide_cyclase"/>
</dbReference>
<feature type="transmembrane region" description="Helical" evidence="2">
    <location>
        <begin position="173"/>
        <end position="190"/>
    </location>
</feature>
<keyword evidence="2" id="KW-0812">Transmembrane</keyword>
<evidence type="ECO:0000313" key="4">
    <source>
        <dbReference type="EMBL" id="UWZ83335.1"/>
    </source>
</evidence>
<dbReference type="PANTHER" id="PTHR46663:SF3">
    <property type="entry name" value="SLL0267 PROTEIN"/>
    <property type="match status" value="1"/>
</dbReference>
<dbReference type="NCBIfam" id="TIGR00254">
    <property type="entry name" value="GGDEF"/>
    <property type="match status" value="1"/>
</dbReference>
<feature type="transmembrane region" description="Helical" evidence="2">
    <location>
        <begin position="35"/>
        <end position="54"/>
    </location>
</feature>
<feature type="transmembrane region" description="Helical" evidence="2">
    <location>
        <begin position="89"/>
        <end position="108"/>
    </location>
</feature>
<feature type="transmembrane region" description="Helical" evidence="2">
    <location>
        <begin position="197"/>
        <end position="218"/>
    </location>
</feature>
<dbReference type="CDD" id="cd01949">
    <property type="entry name" value="GGDEF"/>
    <property type="match status" value="1"/>
</dbReference>
<feature type="transmembrane region" description="Helical" evidence="2">
    <location>
        <begin position="114"/>
        <end position="135"/>
    </location>
</feature>
<dbReference type="PROSITE" id="PS50887">
    <property type="entry name" value="GGDEF"/>
    <property type="match status" value="1"/>
</dbReference>
<protein>
    <submittedName>
        <fullName evidence="4">GGDEF domain-containing protein</fullName>
    </submittedName>
</protein>
<gene>
    <name evidence="4" type="ORF">MOP44_22545</name>
</gene>
<dbReference type="SMART" id="SM00267">
    <property type="entry name" value="GGDEF"/>
    <property type="match status" value="1"/>
</dbReference>
<proteinExistence type="predicted"/>
<dbReference type="Pfam" id="PF00990">
    <property type="entry name" value="GGDEF"/>
    <property type="match status" value="1"/>
</dbReference>